<keyword evidence="3" id="KW-0143">Chaperone</keyword>
<dbReference type="InterPro" id="IPR003495">
    <property type="entry name" value="CobW/HypB/UreG_nucleotide-bd"/>
</dbReference>
<dbReference type="CDD" id="cd03112">
    <property type="entry name" value="CobW-like"/>
    <property type="match status" value="1"/>
</dbReference>
<evidence type="ECO:0000256" key="3">
    <source>
        <dbReference type="ARBA" id="ARBA00023186"/>
    </source>
</evidence>
<keyword evidence="9" id="KW-1185">Reference proteome</keyword>
<dbReference type="SMART" id="SM00833">
    <property type="entry name" value="CobW_C"/>
    <property type="match status" value="1"/>
</dbReference>
<dbReference type="InterPro" id="IPR051316">
    <property type="entry name" value="Zinc-reg_GTPase_activator"/>
</dbReference>
<gene>
    <name evidence="8" type="ORF">GPA25_08180</name>
</gene>
<protein>
    <submittedName>
        <fullName evidence="8">GTP-binding protein</fullName>
    </submittedName>
</protein>
<organism evidence="8 9">
    <name type="scientific">Aromatoleum diolicum</name>
    <dbReference type="NCBI Taxonomy" id="75796"/>
    <lineage>
        <taxon>Bacteria</taxon>
        <taxon>Pseudomonadati</taxon>
        <taxon>Pseudomonadota</taxon>
        <taxon>Betaproteobacteria</taxon>
        <taxon>Rhodocyclales</taxon>
        <taxon>Rhodocyclaceae</taxon>
        <taxon>Aromatoleum</taxon>
    </lineage>
</organism>
<name>A0ABX1Q8Q9_9RHOO</name>
<dbReference type="Pfam" id="PF07683">
    <property type="entry name" value="CobW_C"/>
    <property type="match status" value="1"/>
</dbReference>
<proteinExistence type="inferred from homology"/>
<comment type="catalytic activity">
    <reaction evidence="6">
        <text>GTP + H2O = GDP + phosphate + H(+)</text>
        <dbReference type="Rhea" id="RHEA:19669"/>
        <dbReference type="ChEBI" id="CHEBI:15377"/>
        <dbReference type="ChEBI" id="CHEBI:15378"/>
        <dbReference type="ChEBI" id="CHEBI:37565"/>
        <dbReference type="ChEBI" id="CHEBI:43474"/>
        <dbReference type="ChEBI" id="CHEBI:58189"/>
    </reaction>
    <physiologicalReaction direction="left-to-right" evidence="6">
        <dbReference type="Rhea" id="RHEA:19670"/>
    </physiologicalReaction>
</comment>
<dbReference type="InterPro" id="IPR036627">
    <property type="entry name" value="CobW-likC_sf"/>
</dbReference>
<dbReference type="EMBL" id="WTVQ01000010">
    <property type="protein sequence ID" value="NMG74739.1"/>
    <property type="molecule type" value="Genomic_DNA"/>
</dbReference>
<accession>A0ABX1Q8Q9</accession>
<dbReference type="Proteomes" id="UP000648984">
    <property type="component" value="Unassembled WGS sequence"/>
</dbReference>
<dbReference type="Gene3D" id="3.40.50.300">
    <property type="entry name" value="P-loop containing nucleotide triphosphate hydrolases"/>
    <property type="match status" value="1"/>
</dbReference>
<feature type="domain" description="CobW C-terminal" evidence="7">
    <location>
        <begin position="271"/>
        <end position="368"/>
    </location>
</feature>
<evidence type="ECO:0000256" key="1">
    <source>
        <dbReference type="ARBA" id="ARBA00022741"/>
    </source>
</evidence>
<evidence type="ECO:0000256" key="2">
    <source>
        <dbReference type="ARBA" id="ARBA00022801"/>
    </source>
</evidence>
<dbReference type="Gene3D" id="3.30.1220.10">
    <property type="entry name" value="CobW-like, C-terminal domain"/>
    <property type="match status" value="1"/>
</dbReference>
<evidence type="ECO:0000259" key="7">
    <source>
        <dbReference type="SMART" id="SM00833"/>
    </source>
</evidence>
<evidence type="ECO:0000256" key="6">
    <source>
        <dbReference type="ARBA" id="ARBA00049117"/>
    </source>
</evidence>
<evidence type="ECO:0000313" key="9">
    <source>
        <dbReference type="Proteomes" id="UP000648984"/>
    </source>
</evidence>
<dbReference type="RefSeq" id="WP_169259883.1">
    <property type="nucleotide sequence ID" value="NZ_WTVQ01000010.1"/>
</dbReference>
<dbReference type="Pfam" id="PF02492">
    <property type="entry name" value="cobW"/>
    <property type="match status" value="1"/>
</dbReference>
<comment type="similarity">
    <text evidence="4">Belongs to the SIMIBI class G3E GTPase family. ZNG1 subfamily.</text>
</comment>
<dbReference type="InterPro" id="IPR011629">
    <property type="entry name" value="CobW-like_C"/>
</dbReference>
<dbReference type="PANTHER" id="PTHR13748">
    <property type="entry name" value="COBW-RELATED"/>
    <property type="match status" value="1"/>
</dbReference>
<comment type="caution">
    <text evidence="8">The sequence shown here is derived from an EMBL/GenBank/DDBJ whole genome shotgun (WGS) entry which is preliminary data.</text>
</comment>
<evidence type="ECO:0000313" key="8">
    <source>
        <dbReference type="EMBL" id="NMG74739.1"/>
    </source>
</evidence>
<reference evidence="8 9" key="1">
    <citation type="submission" date="2019-12" db="EMBL/GenBank/DDBJ databases">
        <title>Comparative genomics gives insights into the taxonomy of the Azoarcus-Aromatoleum group and reveals separate origins of nif in the plant-associated Azoarcus and non-plant-associated Aromatoleum sub-groups.</title>
        <authorList>
            <person name="Lafos M."/>
            <person name="Maluk M."/>
            <person name="Batista M."/>
            <person name="Junghare M."/>
            <person name="Carmona M."/>
            <person name="Faoro H."/>
            <person name="Cruz L.M."/>
            <person name="Battistoni F."/>
            <person name="De Souza E."/>
            <person name="Pedrosa F."/>
            <person name="Chen W.-M."/>
            <person name="Poole P.S."/>
            <person name="Dixon R.A."/>
            <person name="James E.K."/>
        </authorList>
    </citation>
    <scope>NUCLEOTIDE SEQUENCE [LARGE SCALE GENOMIC DNA]</scope>
    <source>
        <strain evidence="8 9">22Lin</strain>
    </source>
</reference>
<dbReference type="SUPFAM" id="SSF52540">
    <property type="entry name" value="P-loop containing nucleoside triphosphate hydrolases"/>
    <property type="match status" value="1"/>
</dbReference>
<dbReference type="InterPro" id="IPR027417">
    <property type="entry name" value="P-loop_NTPase"/>
</dbReference>
<dbReference type="PANTHER" id="PTHR13748:SF62">
    <property type="entry name" value="COBW DOMAIN-CONTAINING PROTEIN"/>
    <property type="match status" value="1"/>
</dbReference>
<dbReference type="SUPFAM" id="SSF90002">
    <property type="entry name" value="Hypothetical protein YjiA, C-terminal domain"/>
    <property type="match status" value="1"/>
</dbReference>
<evidence type="ECO:0000256" key="4">
    <source>
        <dbReference type="ARBA" id="ARBA00034320"/>
    </source>
</evidence>
<keyword evidence="2" id="KW-0378">Hydrolase</keyword>
<keyword evidence="1" id="KW-0547">Nucleotide-binding</keyword>
<evidence type="ECO:0000256" key="5">
    <source>
        <dbReference type="ARBA" id="ARBA00045658"/>
    </source>
</evidence>
<sequence>MNDITQPDALRQSATVGRIPVTLLTGFLGAGKTTLLNQLLQDPGMAGAAVLINEFGEIGIDHHLVAKVDETLMILDSGCLCCSMQGDLVKALKQLSERSSRREIPPVTRVLIETTGLADPVPVIYTLMEERFVAARYVCDGVITVVDATHALQQLASHREALRQVAMADRLLITKGDLADSRSRAALDACLAAHNPAATRIEVRHGRVSPDDLFGCGLYTPDGKLPDVAAWLGDEQLRRAPASPALSPAAPTAWTRKAAPLHAAARHDEKVASFVVDFPTPVSWMGFSIAMGRILRARGPHILRVKGLINVAGDPLPRVVHCVQDVAYPPLRLPRWPQQGPFEDHRGRLVFIVHDLPADAQASIRATLAELPGDRAAARASASEPLLPTRCWLAQNLPMAGSSALEVDGWIVRRKHFATRQSA</sequence>
<comment type="function">
    <text evidence="5">Zinc chaperone that directly transfers zinc cofactor to target proteins, thereby activating them. Zinc is transferred from the CXCC motif in the GTPase domain to the zinc binding site in target proteins in a process requiring GTP hydrolysis.</text>
</comment>